<evidence type="ECO:0000256" key="1">
    <source>
        <dbReference type="ARBA" id="ARBA00022723"/>
    </source>
</evidence>
<protein>
    <recommendedName>
        <fullName evidence="6">BED-type domain-containing protein</fullName>
    </recommendedName>
</protein>
<reference evidence="7" key="1">
    <citation type="submission" date="2021-06" db="EMBL/GenBank/DDBJ databases">
        <authorList>
            <person name="Hodson N. C."/>
            <person name="Mongue J. A."/>
            <person name="Jaron S. K."/>
        </authorList>
    </citation>
    <scope>NUCLEOTIDE SEQUENCE</scope>
</reference>
<dbReference type="GO" id="GO:0008270">
    <property type="term" value="F:zinc ion binding"/>
    <property type="evidence" value="ECO:0007669"/>
    <property type="project" value="UniProtKB-KW"/>
</dbReference>
<keyword evidence="3" id="KW-0862">Zinc</keyword>
<proteinExistence type="predicted"/>
<keyword evidence="1" id="KW-0479">Metal-binding</keyword>
<dbReference type="GO" id="GO:0003677">
    <property type="term" value="F:DNA binding"/>
    <property type="evidence" value="ECO:0007669"/>
    <property type="project" value="InterPro"/>
</dbReference>
<feature type="region of interest" description="Disordered" evidence="5">
    <location>
        <begin position="1"/>
        <end position="34"/>
    </location>
</feature>
<evidence type="ECO:0000256" key="2">
    <source>
        <dbReference type="ARBA" id="ARBA00022771"/>
    </source>
</evidence>
<dbReference type="SMART" id="SM00614">
    <property type="entry name" value="ZnF_BED"/>
    <property type="match status" value="1"/>
</dbReference>
<feature type="domain" description="BED-type" evidence="6">
    <location>
        <begin position="30"/>
        <end position="76"/>
    </location>
</feature>
<name>A0A8J2P0Z3_9HEXA</name>
<evidence type="ECO:0000256" key="3">
    <source>
        <dbReference type="ARBA" id="ARBA00022833"/>
    </source>
</evidence>
<dbReference type="OrthoDB" id="7141071at2759"/>
<organism evidence="7 8">
    <name type="scientific">Allacma fusca</name>
    <dbReference type="NCBI Taxonomy" id="39272"/>
    <lineage>
        <taxon>Eukaryota</taxon>
        <taxon>Metazoa</taxon>
        <taxon>Ecdysozoa</taxon>
        <taxon>Arthropoda</taxon>
        <taxon>Hexapoda</taxon>
        <taxon>Collembola</taxon>
        <taxon>Symphypleona</taxon>
        <taxon>Sminthuridae</taxon>
        <taxon>Allacma</taxon>
    </lineage>
</organism>
<dbReference type="PROSITE" id="PS50808">
    <property type="entry name" value="ZF_BED"/>
    <property type="match status" value="1"/>
</dbReference>
<evidence type="ECO:0000313" key="8">
    <source>
        <dbReference type="Proteomes" id="UP000708208"/>
    </source>
</evidence>
<keyword evidence="2 4" id="KW-0863">Zinc-finger</keyword>
<feature type="non-terminal residue" evidence="7">
    <location>
        <position position="1"/>
    </location>
</feature>
<dbReference type="Proteomes" id="UP000708208">
    <property type="component" value="Unassembled WGS sequence"/>
</dbReference>
<comment type="caution">
    <text evidence="7">The sequence shown here is derived from an EMBL/GenBank/DDBJ whole genome shotgun (WGS) entry which is preliminary data.</text>
</comment>
<dbReference type="EMBL" id="CAJVCH010267408">
    <property type="protein sequence ID" value="CAG7734343.1"/>
    <property type="molecule type" value="Genomic_DNA"/>
</dbReference>
<keyword evidence="8" id="KW-1185">Reference proteome</keyword>
<sequence>MTSEKQLEAVDLTEDEVPCRDHPEASSNSSQRSKIYHHYTSDALKQKFKCNYCTVSMKRDATGSTSNIIRHMKRCHRHIILPGSSNHGNQQTIHKCFEAEQ</sequence>
<dbReference type="InterPro" id="IPR003656">
    <property type="entry name" value="Znf_BED"/>
</dbReference>
<evidence type="ECO:0000259" key="6">
    <source>
        <dbReference type="PROSITE" id="PS50808"/>
    </source>
</evidence>
<accession>A0A8J2P0Z3</accession>
<dbReference type="Pfam" id="PF02892">
    <property type="entry name" value="zf-BED"/>
    <property type="match status" value="1"/>
</dbReference>
<evidence type="ECO:0000256" key="5">
    <source>
        <dbReference type="SAM" id="MobiDB-lite"/>
    </source>
</evidence>
<gene>
    <name evidence="7" type="ORF">AFUS01_LOCUS22739</name>
</gene>
<dbReference type="AlphaFoldDB" id="A0A8J2P0Z3"/>
<evidence type="ECO:0000256" key="4">
    <source>
        <dbReference type="PROSITE-ProRule" id="PRU00027"/>
    </source>
</evidence>
<evidence type="ECO:0000313" key="7">
    <source>
        <dbReference type="EMBL" id="CAG7734343.1"/>
    </source>
</evidence>